<organism evidence="1">
    <name type="scientific">Kuenenia stuttgartiensis</name>
    <dbReference type="NCBI Taxonomy" id="174633"/>
    <lineage>
        <taxon>Bacteria</taxon>
        <taxon>Pseudomonadati</taxon>
        <taxon>Planctomycetota</taxon>
        <taxon>Candidatus Brocadiia</taxon>
        <taxon>Candidatus Brocadiales</taxon>
        <taxon>Candidatus Brocadiaceae</taxon>
        <taxon>Candidatus Kuenenia</taxon>
    </lineage>
</organism>
<proteinExistence type="predicted"/>
<name>Q1PZN5_KUEST</name>
<dbReference type="EMBL" id="CT573072">
    <property type="protein sequence ID" value="CAJ72538.1"/>
    <property type="molecule type" value="Genomic_DNA"/>
</dbReference>
<dbReference type="Proteomes" id="UP000501926">
    <property type="component" value="Chromosome"/>
</dbReference>
<reference evidence="1" key="2">
    <citation type="submission" date="2006-01" db="EMBL/GenBank/DDBJ databases">
        <authorList>
            <person name="Genoscope"/>
        </authorList>
    </citation>
    <scope>NUCLEOTIDE SEQUENCE</scope>
</reference>
<evidence type="ECO:0000313" key="3">
    <source>
        <dbReference type="Proteomes" id="UP000501926"/>
    </source>
</evidence>
<reference evidence="2 3" key="3">
    <citation type="submission" date="2020-02" db="EMBL/GenBank/DDBJ databases">
        <title>Newly sequenced genome of strain CSTR1 showed variability in Candidatus Kuenenia stuttgartiensis genomes.</title>
        <authorList>
            <person name="Ding C."/>
            <person name="Adrian L."/>
        </authorList>
    </citation>
    <scope>NUCLEOTIDE SEQUENCE [LARGE SCALE GENOMIC DNA]</scope>
    <source>
        <strain evidence="2 3">CSTR1</strain>
    </source>
</reference>
<evidence type="ECO:0000313" key="1">
    <source>
        <dbReference type="EMBL" id="CAJ72538.1"/>
    </source>
</evidence>
<reference evidence="1" key="1">
    <citation type="journal article" date="2006" name="Nature">
        <title>Deciphering the evolution and metabolism of an anammox bacterium from a community genome.</title>
        <authorList>
            <person name="Strous M."/>
            <person name="Pelletier E."/>
            <person name="Mangenot S."/>
            <person name="Rattei T."/>
            <person name="Lehner A."/>
            <person name="Taylor M.W."/>
            <person name="Horn M."/>
            <person name="Daims H."/>
            <person name="Bartol-Mavel D."/>
            <person name="Wincker P."/>
            <person name="Barbe V."/>
            <person name="Fonknechten N."/>
            <person name="Vallenet D."/>
            <person name="Segurens B."/>
            <person name="Schenowitz-Truong C."/>
            <person name="Medigue C."/>
            <person name="Collingro A."/>
            <person name="Snel B."/>
            <person name="Dutilh B.E."/>
            <person name="OpDenCamp H.J.M."/>
            <person name="vanDerDrift C."/>
            <person name="Cirpus I."/>
            <person name="vanDePas-Schoonen K.T."/>
            <person name="Harhangi H.R."/>
            <person name="vanNiftrik L."/>
            <person name="Schmid M."/>
            <person name="Keltjens J."/>
            <person name="vanDeVossenberg J."/>
            <person name="Kartal B."/>
            <person name="Meier H."/>
            <person name="Frishman D."/>
            <person name="Huynen M.A."/>
            <person name="Mewes H."/>
            <person name="Weissenbach J."/>
            <person name="Jetten M.S.M."/>
            <person name="Wagner M."/>
            <person name="LePaslier D."/>
        </authorList>
    </citation>
    <scope>NUCLEOTIDE SEQUENCE</scope>
</reference>
<sequence>MFTLNSYKLQRDNFQGTKQFFEFSTTYFHCREITISLNRTISYGLLDNLNSMC</sequence>
<dbReference type="AlphaFoldDB" id="Q1PZN5"/>
<evidence type="ECO:0000313" key="2">
    <source>
        <dbReference type="EMBL" id="QII10084.1"/>
    </source>
</evidence>
<gene>
    <name evidence="2" type="ORF">KsCSTR_07050</name>
    <name evidence="1" type="ORF">kustd1793</name>
</gene>
<accession>Q1PZN5</accession>
<dbReference type="EMBL" id="CP049055">
    <property type="protein sequence ID" value="QII10084.1"/>
    <property type="molecule type" value="Genomic_DNA"/>
</dbReference>
<protein>
    <submittedName>
        <fullName evidence="1">Uncharacterized protein</fullName>
    </submittedName>
</protein>